<keyword evidence="4" id="KW-1185">Reference proteome</keyword>
<feature type="signal peptide" evidence="2">
    <location>
        <begin position="1"/>
        <end position="18"/>
    </location>
</feature>
<feature type="region of interest" description="Disordered" evidence="1">
    <location>
        <begin position="69"/>
        <end position="108"/>
    </location>
</feature>
<protein>
    <submittedName>
        <fullName evidence="3">Uncharacterized protein</fullName>
    </submittedName>
</protein>
<proteinExistence type="predicted"/>
<evidence type="ECO:0000313" key="4">
    <source>
        <dbReference type="Proteomes" id="UP001153069"/>
    </source>
</evidence>
<sequence>MKSTIVLLILLLATAADAVITRDECKERGGNVISNKGDVEVFKAGYQCENSNEPPIKIEGNEEVCCGASKKEPVKEEELPREHDATKPEPPSPEDNPKKGKSAAKSRRSVVRGIVPIASAAAALYAHYI</sequence>
<keyword evidence="2" id="KW-0732">Signal</keyword>
<name>A0A9N8E437_9STRA</name>
<evidence type="ECO:0000256" key="2">
    <source>
        <dbReference type="SAM" id="SignalP"/>
    </source>
</evidence>
<evidence type="ECO:0000256" key="1">
    <source>
        <dbReference type="SAM" id="MobiDB-lite"/>
    </source>
</evidence>
<feature type="chain" id="PRO_5040337460" evidence="2">
    <location>
        <begin position="19"/>
        <end position="129"/>
    </location>
</feature>
<dbReference type="EMBL" id="CAICTM010000598">
    <property type="protein sequence ID" value="CAB9513564.1"/>
    <property type="molecule type" value="Genomic_DNA"/>
</dbReference>
<accession>A0A9N8E437</accession>
<gene>
    <name evidence="3" type="ORF">SEMRO_599_G173260.1</name>
</gene>
<feature type="compositionally biased region" description="Basic residues" evidence="1">
    <location>
        <begin position="99"/>
        <end position="108"/>
    </location>
</feature>
<dbReference type="Proteomes" id="UP001153069">
    <property type="component" value="Unassembled WGS sequence"/>
</dbReference>
<comment type="caution">
    <text evidence="3">The sequence shown here is derived from an EMBL/GenBank/DDBJ whole genome shotgun (WGS) entry which is preliminary data.</text>
</comment>
<organism evidence="3 4">
    <name type="scientific">Seminavis robusta</name>
    <dbReference type="NCBI Taxonomy" id="568900"/>
    <lineage>
        <taxon>Eukaryota</taxon>
        <taxon>Sar</taxon>
        <taxon>Stramenopiles</taxon>
        <taxon>Ochrophyta</taxon>
        <taxon>Bacillariophyta</taxon>
        <taxon>Bacillariophyceae</taxon>
        <taxon>Bacillariophycidae</taxon>
        <taxon>Naviculales</taxon>
        <taxon>Naviculaceae</taxon>
        <taxon>Seminavis</taxon>
    </lineage>
</organism>
<dbReference type="AlphaFoldDB" id="A0A9N8E437"/>
<feature type="compositionally biased region" description="Basic and acidic residues" evidence="1">
    <location>
        <begin position="69"/>
        <end position="87"/>
    </location>
</feature>
<reference evidence="3" key="1">
    <citation type="submission" date="2020-06" db="EMBL/GenBank/DDBJ databases">
        <authorList>
            <consortium name="Plant Systems Biology data submission"/>
        </authorList>
    </citation>
    <scope>NUCLEOTIDE SEQUENCE</scope>
    <source>
        <strain evidence="3">D6</strain>
    </source>
</reference>
<evidence type="ECO:0000313" key="3">
    <source>
        <dbReference type="EMBL" id="CAB9513564.1"/>
    </source>
</evidence>